<feature type="region of interest" description="Disordered" evidence="5">
    <location>
        <begin position="144"/>
        <end position="168"/>
    </location>
</feature>
<evidence type="ECO:0000256" key="5">
    <source>
        <dbReference type="SAM" id="MobiDB-lite"/>
    </source>
</evidence>
<evidence type="ECO:0000256" key="2">
    <source>
        <dbReference type="ARBA" id="ARBA00022771"/>
    </source>
</evidence>
<evidence type="ECO:0000256" key="4">
    <source>
        <dbReference type="PROSITE-ProRule" id="PRU00094"/>
    </source>
</evidence>
<dbReference type="SMART" id="SM00401">
    <property type="entry name" value="ZnF_GATA"/>
    <property type="match status" value="1"/>
</dbReference>
<keyword evidence="2 4" id="KW-0863">Zinc-finger</keyword>
<evidence type="ECO:0000313" key="7">
    <source>
        <dbReference type="EMBL" id="KAL0079677.1"/>
    </source>
</evidence>
<feature type="compositionally biased region" description="Low complexity" evidence="5">
    <location>
        <begin position="150"/>
        <end position="164"/>
    </location>
</feature>
<evidence type="ECO:0000256" key="3">
    <source>
        <dbReference type="ARBA" id="ARBA00022833"/>
    </source>
</evidence>
<evidence type="ECO:0000313" key="8">
    <source>
        <dbReference type="Proteomes" id="UP001448207"/>
    </source>
</evidence>
<protein>
    <recommendedName>
        <fullName evidence="6">GATA-type domain-containing protein</fullName>
    </recommendedName>
</protein>
<gene>
    <name evidence="7" type="ORF">J3Q64DRAFT_1251487</name>
</gene>
<feature type="domain" description="GATA-type" evidence="6">
    <location>
        <begin position="431"/>
        <end position="467"/>
    </location>
</feature>
<sequence>MSFTRSRSSSIPVPENAIQQRAWISDAFQPYRFPPQLGQDTIDPVDGLVHRIHSRFLGVSLLHSSTNHSANVAFYQVTKYEITEIASSDKQAKINDPSTAINDLTKNVGINYFGSDQIQTDHSVVLSDSVDTLLSLSEAPVIARSDSHNNHNSNNNNNSSNNSNMMMTDGILLGSEKPLAALPPKKRKRRRIVRFDVVMCLCSPEEVLARDSLEHISAEQEYYLFPHDAVLETLNNAPPFEVIFSFYLPKTSDPSGHHSLCSCHDHILETSQRRWTDPGLERQFRPECHILNVRFSNASRELYMAVKQAVSGFEAAYERMRDLRTLHTQLVASQRADSVLRSETRVDFTIPTEEDTGYIHRTTLLDAWSSSDDNSWEKDSHVYEEDRQQTEFLHSDTALSPKPALGTPFDSPPLITTSVSTNNTKRAGNTNGSIKKCLYCGSKSTPMWRRGPQGAGTLCNACGVKWKHGKILCGGGSGVGDNNGDDYRGTKKAEKKRKKSGSGAKKDKRAKVKDARKPMIHTTDEELEYGNTYTEDDEMESNIDAARNLSIYEDDESLRALRLSRSSSAAATATAAAAAVFAMSGSREYGARMRSSFEAHSWSSSISDSYSPPLASYITPSLSTPPRQRRHTADISIAEKMGLSSSSFTMSAGVDAVEAAAVLTLLKRS</sequence>
<evidence type="ECO:0000259" key="6">
    <source>
        <dbReference type="PROSITE" id="PS50114"/>
    </source>
</evidence>
<dbReference type="SUPFAM" id="SSF57716">
    <property type="entry name" value="Glucocorticoid receptor-like (DNA-binding domain)"/>
    <property type="match status" value="1"/>
</dbReference>
<accession>A0ABR3ARI2</accession>
<feature type="compositionally biased region" description="Basic residues" evidence="5">
    <location>
        <begin position="493"/>
        <end position="511"/>
    </location>
</feature>
<dbReference type="InterPro" id="IPR051140">
    <property type="entry name" value="GATA_TF"/>
</dbReference>
<reference evidence="7 8" key="1">
    <citation type="submission" date="2024-04" db="EMBL/GenBank/DDBJ databases">
        <title>Symmetric and asymmetric DNA N6-adenine methylation regulates different biological responses in Mucorales.</title>
        <authorList>
            <consortium name="Lawrence Berkeley National Laboratory"/>
            <person name="Lax C."/>
            <person name="Mondo S.J."/>
            <person name="Osorio-Concepcion M."/>
            <person name="Muszewska A."/>
            <person name="Corrochano-Luque M."/>
            <person name="Gutierrez G."/>
            <person name="Riley R."/>
            <person name="Lipzen A."/>
            <person name="Guo J."/>
            <person name="Hundley H."/>
            <person name="Amirebrahimi M."/>
            <person name="Ng V."/>
            <person name="Lorenzo-Gutierrez D."/>
            <person name="Binder U."/>
            <person name="Yang J."/>
            <person name="Song Y."/>
            <person name="Canovas D."/>
            <person name="Navarro E."/>
            <person name="Freitag M."/>
            <person name="Gabaldon T."/>
            <person name="Grigoriev I.V."/>
            <person name="Corrochano L.M."/>
            <person name="Nicolas F.E."/>
            <person name="Garre V."/>
        </authorList>
    </citation>
    <scope>NUCLEOTIDE SEQUENCE [LARGE SCALE GENOMIC DNA]</scope>
    <source>
        <strain evidence="7 8">L51</strain>
    </source>
</reference>
<keyword evidence="3" id="KW-0862">Zinc</keyword>
<organism evidence="7 8">
    <name type="scientific">Phycomyces blakesleeanus</name>
    <dbReference type="NCBI Taxonomy" id="4837"/>
    <lineage>
        <taxon>Eukaryota</taxon>
        <taxon>Fungi</taxon>
        <taxon>Fungi incertae sedis</taxon>
        <taxon>Mucoromycota</taxon>
        <taxon>Mucoromycotina</taxon>
        <taxon>Mucoromycetes</taxon>
        <taxon>Mucorales</taxon>
        <taxon>Phycomycetaceae</taxon>
        <taxon>Phycomyces</taxon>
    </lineage>
</organism>
<dbReference type="CDD" id="cd00202">
    <property type="entry name" value="ZnF_GATA"/>
    <property type="match status" value="1"/>
</dbReference>
<feature type="compositionally biased region" description="Polar residues" evidence="5">
    <location>
        <begin position="414"/>
        <end position="427"/>
    </location>
</feature>
<dbReference type="Gene3D" id="3.30.50.10">
    <property type="entry name" value="Erythroid Transcription Factor GATA-1, subunit A"/>
    <property type="match status" value="1"/>
</dbReference>
<dbReference type="PROSITE" id="PS50114">
    <property type="entry name" value="GATA_ZN_FINGER_2"/>
    <property type="match status" value="1"/>
</dbReference>
<keyword evidence="8" id="KW-1185">Reference proteome</keyword>
<proteinExistence type="predicted"/>
<dbReference type="Proteomes" id="UP001448207">
    <property type="component" value="Unassembled WGS sequence"/>
</dbReference>
<feature type="compositionally biased region" description="Basic and acidic residues" evidence="5">
    <location>
        <begin position="375"/>
        <end position="389"/>
    </location>
</feature>
<feature type="region of interest" description="Disordered" evidence="5">
    <location>
        <begin position="475"/>
        <end position="515"/>
    </location>
</feature>
<feature type="region of interest" description="Disordered" evidence="5">
    <location>
        <begin position="371"/>
        <end position="390"/>
    </location>
</feature>
<name>A0ABR3ARI2_PHYBL</name>
<evidence type="ECO:0000256" key="1">
    <source>
        <dbReference type="ARBA" id="ARBA00022723"/>
    </source>
</evidence>
<comment type="caution">
    <text evidence="7">The sequence shown here is derived from an EMBL/GenBank/DDBJ whole genome shotgun (WGS) entry which is preliminary data.</text>
</comment>
<dbReference type="EMBL" id="JBCLYO010000021">
    <property type="protein sequence ID" value="KAL0079677.1"/>
    <property type="molecule type" value="Genomic_DNA"/>
</dbReference>
<dbReference type="Pfam" id="PF00320">
    <property type="entry name" value="GATA"/>
    <property type="match status" value="1"/>
</dbReference>
<feature type="region of interest" description="Disordered" evidence="5">
    <location>
        <begin position="398"/>
        <end position="427"/>
    </location>
</feature>
<dbReference type="InterPro" id="IPR000679">
    <property type="entry name" value="Znf_GATA"/>
</dbReference>
<dbReference type="PANTHER" id="PTHR45658">
    <property type="entry name" value="GATA TRANSCRIPTION FACTOR"/>
    <property type="match status" value="1"/>
</dbReference>
<dbReference type="InterPro" id="IPR013088">
    <property type="entry name" value="Znf_NHR/GATA"/>
</dbReference>
<keyword evidence="1" id="KW-0479">Metal-binding</keyword>